<reference evidence="1 2" key="1">
    <citation type="submission" date="2021-06" db="EMBL/GenBank/DDBJ databases">
        <title>Caerostris extrusa draft genome.</title>
        <authorList>
            <person name="Kono N."/>
            <person name="Arakawa K."/>
        </authorList>
    </citation>
    <scope>NUCLEOTIDE SEQUENCE [LARGE SCALE GENOMIC DNA]</scope>
</reference>
<accession>A0AAV4Q503</accession>
<dbReference type="AlphaFoldDB" id="A0AAV4Q503"/>
<dbReference type="Proteomes" id="UP001054945">
    <property type="component" value="Unassembled WGS sequence"/>
</dbReference>
<sequence length="232" mass="26393">MPGHLTISKNGLYDVLEQGHSHKNVFPKSVLCISLQVLEVGSRRIEYLSSYSKKTSLVINLTVYPKMDSSLLRLVCICSILVSFVACQEEDHSHHRPYRPDINPDMELMPMTRFRPDTTARTITQAIREPISLPDLPHGTDESSYEYFNYDYYDNGADMSSSGYIHHHALHTTTQSSDVETTTTSQTDAEEYDYDDEHDSNALNQHMAASAPGRHSCYWATLMITLLWLMPL</sequence>
<gene>
    <name evidence="1" type="ORF">CEXT_669021</name>
</gene>
<evidence type="ECO:0000313" key="2">
    <source>
        <dbReference type="Proteomes" id="UP001054945"/>
    </source>
</evidence>
<proteinExistence type="predicted"/>
<comment type="caution">
    <text evidence="1">The sequence shown here is derived from an EMBL/GenBank/DDBJ whole genome shotgun (WGS) entry which is preliminary data.</text>
</comment>
<keyword evidence="2" id="KW-1185">Reference proteome</keyword>
<evidence type="ECO:0000313" key="1">
    <source>
        <dbReference type="EMBL" id="GIY03447.1"/>
    </source>
</evidence>
<protein>
    <submittedName>
        <fullName evidence="1">Uncharacterized protein</fullName>
    </submittedName>
</protein>
<organism evidence="1 2">
    <name type="scientific">Caerostris extrusa</name>
    <name type="common">Bark spider</name>
    <name type="synonym">Caerostris bankana</name>
    <dbReference type="NCBI Taxonomy" id="172846"/>
    <lineage>
        <taxon>Eukaryota</taxon>
        <taxon>Metazoa</taxon>
        <taxon>Ecdysozoa</taxon>
        <taxon>Arthropoda</taxon>
        <taxon>Chelicerata</taxon>
        <taxon>Arachnida</taxon>
        <taxon>Araneae</taxon>
        <taxon>Araneomorphae</taxon>
        <taxon>Entelegynae</taxon>
        <taxon>Araneoidea</taxon>
        <taxon>Araneidae</taxon>
        <taxon>Caerostris</taxon>
    </lineage>
</organism>
<dbReference type="EMBL" id="BPLR01005579">
    <property type="protein sequence ID" value="GIY03447.1"/>
    <property type="molecule type" value="Genomic_DNA"/>
</dbReference>
<name>A0AAV4Q503_CAEEX</name>